<evidence type="ECO:0000256" key="3">
    <source>
        <dbReference type="PROSITE-ProRule" id="PRU00339"/>
    </source>
</evidence>
<dbReference type="SUPFAM" id="SSF48452">
    <property type="entry name" value="TPR-like"/>
    <property type="match status" value="1"/>
</dbReference>
<keyword evidence="2 3" id="KW-0802">TPR repeat</keyword>
<feature type="repeat" description="TPR" evidence="3">
    <location>
        <begin position="274"/>
        <end position="307"/>
    </location>
</feature>
<feature type="repeat" description="TPR" evidence="3">
    <location>
        <begin position="69"/>
        <end position="102"/>
    </location>
</feature>
<feature type="region of interest" description="Disordered" evidence="4">
    <location>
        <begin position="20"/>
        <end position="39"/>
    </location>
</feature>
<organism evidence="6">
    <name type="scientific">Telmatobacter sp. DSM 110680</name>
    <dbReference type="NCBI Taxonomy" id="3036704"/>
    <lineage>
        <taxon>Bacteria</taxon>
        <taxon>Pseudomonadati</taxon>
        <taxon>Acidobacteriota</taxon>
        <taxon>Terriglobia</taxon>
        <taxon>Terriglobales</taxon>
        <taxon>Acidobacteriaceae</taxon>
        <taxon>Telmatobacter</taxon>
    </lineage>
</organism>
<keyword evidence="5" id="KW-0732">Signal</keyword>
<dbReference type="PANTHER" id="PTHR45586">
    <property type="entry name" value="TPR REPEAT-CONTAINING PROTEIN PA4667"/>
    <property type="match status" value="1"/>
</dbReference>
<accession>A0AAU7DNP0</accession>
<feature type="signal peptide" evidence="5">
    <location>
        <begin position="1"/>
        <end position="24"/>
    </location>
</feature>
<feature type="compositionally biased region" description="Low complexity" evidence="4">
    <location>
        <begin position="22"/>
        <end position="39"/>
    </location>
</feature>
<feature type="repeat" description="TPR" evidence="3">
    <location>
        <begin position="240"/>
        <end position="273"/>
    </location>
</feature>
<evidence type="ECO:0000256" key="4">
    <source>
        <dbReference type="SAM" id="MobiDB-lite"/>
    </source>
</evidence>
<keyword evidence="1" id="KW-0677">Repeat</keyword>
<dbReference type="Pfam" id="PF07719">
    <property type="entry name" value="TPR_2"/>
    <property type="match status" value="1"/>
</dbReference>
<dbReference type="PROSITE" id="PS50005">
    <property type="entry name" value="TPR"/>
    <property type="match status" value="3"/>
</dbReference>
<dbReference type="InterPro" id="IPR011990">
    <property type="entry name" value="TPR-like_helical_dom_sf"/>
</dbReference>
<dbReference type="InterPro" id="IPR013105">
    <property type="entry name" value="TPR_2"/>
</dbReference>
<reference evidence="6" key="1">
    <citation type="submission" date="2023-03" db="EMBL/GenBank/DDBJ databases">
        <title>Edaphobacter sp.</title>
        <authorList>
            <person name="Huber K.J."/>
            <person name="Papendorf J."/>
            <person name="Pilke C."/>
            <person name="Bunk B."/>
            <person name="Sproeer C."/>
            <person name="Pester M."/>
        </authorList>
    </citation>
    <scope>NUCLEOTIDE SEQUENCE</scope>
    <source>
        <strain evidence="6">DSM 110680</strain>
    </source>
</reference>
<dbReference type="InterPro" id="IPR019734">
    <property type="entry name" value="TPR_rpt"/>
</dbReference>
<evidence type="ECO:0000256" key="2">
    <source>
        <dbReference type="ARBA" id="ARBA00022803"/>
    </source>
</evidence>
<dbReference type="InterPro" id="IPR051012">
    <property type="entry name" value="CellSynth/LPSAsmb/PSIAsmb"/>
</dbReference>
<dbReference type="RefSeq" id="WP_348263601.1">
    <property type="nucleotide sequence ID" value="NZ_CP121196.1"/>
</dbReference>
<evidence type="ECO:0000313" key="6">
    <source>
        <dbReference type="EMBL" id="XBH18376.1"/>
    </source>
</evidence>
<evidence type="ECO:0000256" key="1">
    <source>
        <dbReference type="ARBA" id="ARBA00022737"/>
    </source>
</evidence>
<proteinExistence type="predicted"/>
<dbReference type="Gene3D" id="1.25.40.10">
    <property type="entry name" value="Tetratricopeptide repeat domain"/>
    <property type="match status" value="1"/>
</dbReference>
<protein>
    <submittedName>
        <fullName evidence="6">Tetratricopeptide repeat protein</fullName>
    </submittedName>
</protein>
<dbReference type="AlphaFoldDB" id="A0AAU7DNP0"/>
<sequence>MFRIFAIAVFLPLSLAALPGNSQQAPSSPSEASAPAASFTSAQELASKGHLESALTQLDQLATQNPEPAGVERLRGMIFYQREEFPKAIEAFAKAAGQDPGDHDSIEMHGVSLFRLGRIQEAIPFLEKARVGVQGANVDPNYVLALCYADVQRYDDARHAFAAQYGFAPDSAEAYLLAGRLFLRRELRDEAGAEATKALGLNASLPLAHELLGEVALARADTAGAIREFETERTINPLNPDLYDRLGDAYLRNGQYEDAQLALNRAVLLEPQATGPYILLGETFLKLKQPIQALHYLDHAEKMDPSNYITHNLLGQAYKATGQLDAANREFKMVVEIQHRSDPKPAGK</sequence>
<dbReference type="Pfam" id="PF13432">
    <property type="entry name" value="TPR_16"/>
    <property type="match status" value="1"/>
</dbReference>
<name>A0AAU7DNP0_9BACT</name>
<dbReference type="EMBL" id="CP121196">
    <property type="protein sequence ID" value="XBH18376.1"/>
    <property type="molecule type" value="Genomic_DNA"/>
</dbReference>
<dbReference type="PANTHER" id="PTHR45586:SF1">
    <property type="entry name" value="LIPOPOLYSACCHARIDE ASSEMBLY PROTEIN B"/>
    <property type="match status" value="1"/>
</dbReference>
<feature type="chain" id="PRO_5043930016" evidence="5">
    <location>
        <begin position="25"/>
        <end position="348"/>
    </location>
</feature>
<dbReference type="SMART" id="SM00028">
    <property type="entry name" value="TPR"/>
    <property type="match status" value="6"/>
</dbReference>
<evidence type="ECO:0000256" key="5">
    <source>
        <dbReference type="SAM" id="SignalP"/>
    </source>
</evidence>
<gene>
    <name evidence="6" type="ORF">P8935_03355</name>
</gene>